<organism evidence="1 2">
    <name type="scientific">Spirosoma telluris</name>
    <dbReference type="NCBI Taxonomy" id="2183553"/>
    <lineage>
        <taxon>Bacteria</taxon>
        <taxon>Pseudomonadati</taxon>
        <taxon>Bacteroidota</taxon>
        <taxon>Cytophagia</taxon>
        <taxon>Cytophagales</taxon>
        <taxon>Cytophagaceae</taxon>
        <taxon>Spirosoma</taxon>
    </lineage>
</organism>
<protein>
    <submittedName>
        <fullName evidence="1">Uncharacterized protein</fullName>
    </submittedName>
</protein>
<reference evidence="1 2" key="1">
    <citation type="submission" date="2018-06" db="EMBL/GenBank/DDBJ databases">
        <title>Spirosoma sp. HMF3257 Genome sequencing and assembly.</title>
        <authorList>
            <person name="Kang H."/>
            <person name="Cha I."/>
            <person name="Kim H."/>
            <person name="Kang J."/>
            <person name="Joh K."/>
        </authorList>
    </citation>
    <scope>NUCLEOTIDE SEQUENCE [LARGE SCALE GENOMIC DNA]</scope>
    <source>
        <strain evidence="1 2">HMF3257</strain>
    </source>
</reference>
<gene>
    <name evidence="1" type="ORF">HMF3257_18965</name>
</gene>
<keyword evidence="2" id="KW-1185">Reference proteome</keyword>
<sequence>MITGFMAPMGLMQPQPLNGFHLAGILALTLAWLSRLFLPTAAQAASSPDWMLKGYVTALNASQPHPDTITTHRNHYQYQ</sequence>
<name>A0A327NLT5_9BACT</name>
<dbReference type="EMBL" id="QLII01000001">
    <property type="protein sequence ID" value="RAI75715.1"/>
    <property type="molecule type" value="Genomic_DNA"/>
</dbReference>
<evidence type="ECO:0000313" key="2">
    <source>
        <dbReference type="Proteomes" id="UP000249016"/>
    </source>
</evidence>
<comment type="caution">
    <text evidence="1">The sequence shown here is derived from an EMBL/GenBank/DDBJ whole genome shotgun (WGS) entry which is preliminary data.</text>
</comment>
<accession>A0A327NLT5</accession>
<dbReference type="Proteomes" id="UP000249016">
    <property type="component" value="Unassembled WGS sequence"/>
</dbReference>
<proteinExistence type="predicted"/>
<evidence type="ECO:0000313" key="1">
    <source>
        <dbReference type="EMBL" id="RAI75715.1"/>
    </source>
</evidence>
<dbReference type="AlphaFoldDB" id="A0A327NLT5"/>